<evidence type="ECO:0000313" key="9">
    <source>
        <dbReference type="EMBL" id="OGH73791.1"/>
    </source>
</evidence>
<dbReference type="SUPFAM" id="SSF53137">
    <property type="entry name" value="Translational machinery components"/>
    <property type="match status" value="1"/>
</dbReference>
<dbReference type="GO" id="GO:0003735">
    <property type="term" value="F:structural constituent of ribosome"/>
    <property type="evidence" value="ECO:0007669"/>
    <property type="project" value="InterPro"/>
</dbReference>
<evidence type="ECO:0000256" key="8">
    <source>
        <dbReference type="RuleBase" id="RU003629"/>
    </source>
</evidence>
<dbReference type="PANTHER" id="PTHR11759">
    <property type="entry name" value="40S RIBOSOMAL PROTEIN S14/30S RIBOSOMAL PROTEIN S11"/>
    <property type="match status" value="1"/>
</dbReference>
<comment type="caution">
    <text evidence="9">The sequence shown here is derived from an EMBL/GenBank/DDBJ whole genome shotgun (WGS) entry which is preliminary data.</text>
</comment>
<dbReference type="GO" id="GO:1990904">
    <property type="term" value="C:ribonucleoprotein complex"/>
    <property type="evidence" value="ECO:0007669"/>
    <property type="project" value="UniProtKB-KW"/>
</dbReference>
<dbReference type="STRING" id="1798683.A3C90_04475"/>
<evidence type="ECO:0000256" key="5">
    <source>
        <dbReference type="ARBA" id="ARBA00023274"/>
    </source>
</evidence>
<dbReference type="Proteomes" id="UP000177457">
    <property type="component" value="Unassembled WGS sequence"/>
</dbReference>
<sequence>MAETTKKPSKKKKMIKPVPHGHAYIQATFNNTIVSIADQAGNVLGWASAGAVGFKGPKKATPFAASQVVKRVVEKIAPYGVKEVNVFVRGIGGGREGAIRALNTNGLAVLTIKDVTPLPHNGCRPPKRRRV</sequence>
<accession>A0A1F6MQ39</accession>
<dbReference type="PROSITE" id="PS00054">
    <property type="entry name" value="RIBOSOMAL_S11"/>
    <property type="match status" value="1"/>
</dbReference>
<dbReference type="PIRSF" id="PIRSF002131">
    <property type="entry name" value="Ribosomal_S11"/>
    <property type="match status" value="1"/>
</dbReference>
<dbReference type="GO" id="GO:0019843">
    <property type="term" value="F:rRNA binding"/>
    <property type="evidence" value="ECO:0007669"/>
    <property type="project" value="UniProtKB-UniRule"/>
</dbReference>
<dbReference type="InterPro" id="IPR018102">
    <property type="entry name" value="Ribosomal_uS11_CS"/>
</dbReference>
<organism evidence="9 10">
    <name type="scientific">Candidatus Magasanikbacteria bacterium RIFCSPHIGHO2_02_FULL_51_14</name>
    <dbReference type="NCBI Taxonomy" id="1798683"/>
    <lineage>
        <taxon>Bacteria</taxon>
        <taxon>Candidatus Magasanikiibacteriota</taxon>
    </lineage>
</organism>
<keyword evidence="3 7" id="KW-0694">RNA-binding</keyword>
<dbReference type="GO" id="GO:0006412">
    <property type="term" value="P:translation"/>
    <property type="evidence" value="ECO:0007669"/>
    <property type="project" value="UniProtKB-UniRule"/>
</dbReference>
<evidence type="ECO:0000256" key="1">
    <source>
        <dbReference type="ARBA" id="ARBA00006194"/>
    </source>
</evidence>
<keyword evidence="4 7" id="KW-0689">Ribosomal protein</keyword>
<dbReference type="Pfam" id="PF00411">
    <property type="entry name" value="Ribosomal_S11"/>
    <property type="match status" value="1"/>
</dbReference>
<evidence type="ECO:0000256" key="4">
    <source>
        <dbReference type="ARBA" id="ARBA00022980"/>
    </source>
</evidence>
<dbReference type="HAMAP" id="MF_01310">
    <property type="entry name" value="Ribosomal_uS11"/>
    <property type="match status" value="1"/>
</dbReference>
<evidence type="ECO:0000256" key="6">
    <source>
        <dbReference type="ARBA" id="ARBA00035160"/>
    </source>
</evidence>
<dbReference type="NCBIfam" id="TIGR03632">
    <property type="entry name" value="uS11_bact"/>
    <property type="match status" value="1"/>
</dbReference>
<dbReference type="GO" id="GO:0005840">
    <property type="term" value="C:ribosome"/>
    <property type="evidence" value="ECO:0007669"/>
    <property type="project" value="UniProtKB-KW"/>
</dbReference>
<dbReference type="EMBL" id="MFQE01000016">
    <property type="protein sequence ID" value="OGH73791.1"/>
    <property type="molecule type" value="Genomic_DNA"/>
</dbReference>
<dbReference type="Gene3D" id="3.30.420.80">
    <property type="entry name" value="Ribosomal protein S11"/>
    <property type="match status" value="1"/>
</dbReference>
<comment type="similarity">
    <text evidence="1 7 8">Belongs to the universal ribosomal protein uS11 family.</text>
</comment>
<reference evidence="9 10" key="1">
    <citation type="journal article" date="2016" name="Nat. Commun.">
        <title>Thousands of microbial genomes shed light on interconnected biogeochemical processes in an aquifer system.</title>
        <authorList>
            <person name="Anantharaman K."/>
            <person name="Brown C.T."/>
            <person name="Hug L.A."/>
            <person name="Sharon I."/>
            <person name="Castelle C.J."/>
            <person name="Probst A.J."/>
            <person name="Thomas B.C."/>
            <person name="Singh A."/>
            <person name="Wilkins M.J."/>
            <person name="Karaoz U."/>
            <person name="Brodie E.L."/>
            <person name="Williams K.H."/>
            <person name="Hubbard S.S."/>
            <person name="Banfield J.F."/>
        </authorList>
    </citation>
    <scope>NUCLEOTIDE SEQUENCE [LARGE SCALE GENOMIC DNA]</scope>
</reference>
<gene>
    <name evidence="7" type="primary">rpsK</name>
    <name evidence="9" type="ORF">A3C90_04475</name>
</gene>
<proteinExistence type="inferred from homology"/>
<dbReference type="InterPro" id="IPR001971">
    <property type="entry name" value="Ribosomal_uS11"/>
</dbReference>
<dbReference type="InterPro" id="IPR019981">
    <property type="entry name" value="Ribosomal_uS11_bac-type"/>
</dbReference>
<evidence type="ECO:0000256" key="2">
    <source>
        <dbReference type="ARBA" id="ARBA00022730"/>
    </source>
</evidence>
<dbReference type="InterPro" id="IPR036967">
    <property type="entry name" value="Ribosomal_uS11_sf"/>
</dbReference>
<dbReference type="AlphaFoldDB" id="A0A1F6MQ39"/>
<evidence type="ECO:0000256" key="3">
    <source>
        <dbReference type="ARBA" id="ARBA00022884"/>
    </source>
</evidence>
<dbReference type="NCBIfam" id="NF003698">
    <property type="entry name" value="PRK05309.1"/>
    <property type="match status" value="1"/>
</dbReference>
<evidence type="ECO:0000313" key="10">
    <source>
        <dbReference type="Proteomes" id="UP000177457"/>
    </source>
</evidence>
<keyword evidence="5 7" id="KW-0687">Ribonucleoprotein</keyword>
<protein>
    <recommendedName>
        <fullName evidence="6 7">Small ribosomal subunit protein uS11</fullName>
    </recommendedName>
</protein>
<comment type="subunit">
    <text evidence="7">Part of the 30S ribosomal subunit. Interacts with proteins S7 and S18. Binds to IF-3.</text>
</comment>
<comment type="function">
    <text evidence="7">Located on the platform of the 30S subunit, it bridges several disparate RNA helices of the 16S rRNA. Forms part of the Shine-Dalgarno cleft in the 70S ribosome.</text>
</comment>
<name>A0A1F6MQ39_9BACT</name>
<keyword evidence="2 7" id="KW-0699">rRNA-binding</keyword>
<evidence type="ECO:0000256" key="7">
    <source>
        <dbReference type="HAMAP-Rule" id="MF_01310"/>
    </source>
</evidence>